<dbReference type="AlphaFoldDB" id="A0A7D5H6Y2"/>
<keyword evidence="4 10" id="KW-0067">ATP-binding</keyword>
<dbReference type="Proteomes" id="UP000509568">
    <property type="component" value="Chromosome"/>
</dbReference>
<comment type="subcellular location">
    <subcellularLocation>
        <location evidence="1">Cell membrane</location>
        <topology evidence="1">Multi-pass membrane protein</topology>
    </subcellularLocation>
</comment>
<dbReference type="GO" id="GO:0034040">
    <property type="term" value="F:ATPase-coupled lipid transmembrane transporter activity"/>
    <property type="evidence" value="ECO:0007669"/>
    <property type="project" value="TreeGrafter"/>
</dbReference>
<feature type="transmembrane region" description="Helical" evidence="7">
    <location>
        <begin position="53"/>
        <end position="72"/>
    </location>
</feature>
<dbReference type="InterPro" id="IPR017871">
    <property type="entry name" value="ABC_transporter-like_CS"/>
</dbReference>
<feature type="transmembrane region" description="Helical" evidence="7">
    <location>
        <begin position="12"/>
        <end position="41"/>
    </location>
</feature>
<dbReference type="Gene3D" id="1.20.1560.10">
    <property type="entry name" value="ABC transporter type 1, transmembrane domain"/>
    <property type="match status" value="1"/>
</dbReference>
<evidence type="ECO:0000256" key="6">
    <source>
        <dbReference type="ARBA" id="ARBA00023136"/>
    </source>
</evidence>
<dbReference type="Pfam" id="PF00005">
    <property type="entry name" value="ABC_tran"/>
    <property type="match status" value="1"/>
</dbReference>
<dbReference type="RefSeq" id="WP_176572137.1">
    <property type="nucleotide sequence ID" value="NZ_CP056030.1"/>
</dbReference>
<proteinExistence type="predicted"/>
<dbReference type="Gene3D" id="3.40.50.300">
    <property type="entry name" value="P-loop containing nucleotide triphosphate hydrolases"/>
    <property type="match status" value="1"/>
</dbReference>
<accession>A0A7D5H6Y2</accession>
<evidence type="ECO:0000256" key="7">
    <source>
        <dbReference type="SAM" id="Phobius"/>
    </source>
</evidence>
<feature type="domain" description="ABC transporter" evidence="8">
    <location>
        <begin position="313"/>
        <end position="552"/>
    </location>
</feature>
<dbReference type="GO" id="GO:0016887">
    <property type="term" value="F:ATP hydrolysis activity"/>
    <property type="evidence" value="ECO:0007669"/>
    <property type="project" value="InterPro"/>
</dbReference>
<name>A0A7D5H6Y2_9PSED</name>
<gene>
    <name evidence="10" type="ORF">HWQ56_26650</name>
</gene>
<keyword evidence="6 7" id="KW-0472">Membrane</keyword>
<evidence type="ECO:0000313" key="11">
    <source>
        <dbReference type="Proteomes" id="UP000509568"/>
    </source>
</evidence>
<dbReference type="PANTHER" id="PTHR24221:SF654">
    <property type="entry name" value="ATP-BINDING CASSETTE SUB-FAMILY B MEMBER 6"/>
    <property type="match status" value="1"/>
</dbReference>
<dbReference type="EMBL" id="CP056030">
    <property type="protein sequence ID" value="QKZ07162.1"/>
    <property type="molecule type" value="Genomic_DNA"/>
</dbReference>
<sequence length="554" mass="60226">MLSFIKEAILAHPLLFTGATVMVATLKLCALAPAFFLGRIIDSLSAHQALDAYTIGLLLAAFCSVTILQSVIHPLQTYQLTKLVQLTLKDKSIEWTTAIMNKEFEQFSSLRLGALIKGVERGITAHEKLLSFFILNALPLTIELLLVAAAFLYVGGNLLFVMMLATSIAYLTACHRLIIWRRPHLEAVNDQEDLVSTQLFDGLSAGKAIKLEHATLHALQPLFNSYGSYAQAATQVASSAAVLGSARILFVGLSTAALLAWGIHDRFQPVPTLSVGELVAIFSIAGGLLVNISGLADAYRTLDQYIADKRRLVELLDLDGLPLDHPMPDGLQAEQIGLLPQPGEASVPLRFNTSQSVAIVGASGAGKTTLLETLAGLVATARHRLIINDSPMEHLTCYLKMIRYCPQHPGFVEGEFRQAVLFGQPPAPVMERYVDALGLRTLVDNRTISEGGKNISGGEAKRLTLLRLINRPGRFNLFDEPTASLDVETTTLVWNVLFAVFQGKGLVCVTHDVDALHRFDRVLVIRAGRVVADGPWQELKGRRDVGAMIEEIGG</sequence>
<keyword evidence="11" id="KW-1185">Reference proteome</keyword>
<dbReference type="GO" id="GO:0005524">
    <property type="term" value="F:ATP binding"/>
    <property type="evidence" value="ECO:0007669"/>
    <property type="project" value="UniProtKB-KW"/>
</dbReference>
<dbReference type="InterPro" id="IPR027417">
    <property type="entry name" value="P-loop_NTPase"/>
</dbReference>
<dbReference type="SMART" id="SM00382">
    <property type="entry name" value="AAA"/>
    <property type="match status" value="1"/>
</dbReference>
<reference evidence="10 11" key="1">
    <citation type="submission" date="2020-06" db="EMBL/GenBank/DDBJ databases">
        <title>Pseudomonas eucalypticola sp. nov., an endophyte of Eucalyptus dunnii leaves with biocontrol ability of eucalyptus leaf blight.</title>
        <authorList>
            <person name="Liu Y."/>
            <person name="Song Z."/>
            <person name="Zeng H."/>
            <person name="Lu M."/>
            <person name="Wang X."/>
            <person name="Lian X."/>
            <person name="Zhang Q."/>
        </authorList>
    </citation>
    <scope>NUCLEOTIDE SEQUENCE [LARGE SCALE GENOMIC DNA]</scope>
    <source>
        <strain evidence="10 11">NP-1</strain>
    </source>
</reference>
<dbReference type="PANTHER" id="PTHR24221">
    <property type="entry name" value="ATP-BINDING CASSETTE SUB-FAMILY B"/>
    <property type="match status" value="1"/>
</dbReference>
<protein>
    <submittedName>
        <fullName evidence="10">ATP-binding cassette domain-containing protein</fullName>
    </submittedName>
</protein>
<feature type="transmembrane region" description="Helical" evidence="7">
    <location>
        <begin position="159"/>
        <end position="179"/>
    </location>
</feature>
<dbReference type="PROSITE" id="PS00211">
    <property type="entry name" value="ABC_TRANSPORTER_1"/>
    <property type="match status" value="1"/>
</dbReference>
<feature type="domain" description="ABC transmembrane type-1" evidence="9">
    <location>
        <begin position="18"/>
        <end position="304"/>
    </location>
</feature>
<dbReference type="GO" id="GO:0140359">
    <property type="term" value="F:ABC-type transporter activity"/>
    <property type="evidence" value="ECO:0007669"/>
    <property type="project" value="InterPro"/>
</dbReference>
<keyword evidence="2 7" id="KW-0812">Transmembrane</keyword>
<feature type="transmembrane region" description="Helical" evidence="7">
    <location>
        <begin position="240"/>
        <end position="263"/>
    </location>
</feature>
<dbReference type="KEGG" id="pez:HWQ56_26650"/>
<dbReference type="InterPro" id="IPR036640">
    <property type="entry name" value="ABC1_TM_sf"/>
</dbReference>
<dbReference type="SUPFAM" id="SSF52540">
    <property type="entry name" value="P-loop containing nucleoside triphosphate hydrolases"/>
    <property type="match status" value="1"/>
</dbReference>
<dbReference type="InterPro" id="IPR003593">
    <property type="entry name" value="AAA+_ATPase"/>
</dbReference>
<dbReference type="InterPro" id="IPR011527">
    <property type="entry name" value="ABC1_TM_dom"/>
</dbReference>
<evidence type="ECO:0000313" key="10">
    <source>
        <dbReference type="EMBL" id="QKZ07162.1"/>
    </source>
</evidence>
<evidence type="ECO:0000256" key="1">
    <source>
        <dbReference type="ARBA" id="ARBA00004651"/>
    </source>
</evidence>
<evidence type="ECO:0000256" key="2">
    <source>
        <dbReference type="ARBA" id="ARBA00022692"/>
    </source>
</evidence>
<keyword evidence="3" id="KW-0547">Nucleotide-binding</keyword>
<dbReference type="InterPro" id="IPR039421">
    <property type="entry name" value="Type_1_exporter"/>
</dbReference>
<feature type="transmembrane region" description="Helical" evidence="7">
    <location>
        <begin position="129"/>
        <end position="153"/>
    </location>
</feature>
<evidence type="ECO:0000259" key="9">
    <source>
        <dbReference type="PROSITE" id="PS50929"/>
    </source>
</evidence>
<organism evidence="10 11">
    <name type="scientific">Pseudomonas eucalypticola</name>
    <dbReference type="NCBI Taxonomy" id="2599595"/>
    <lineage>
        <taxon>Bacteria</taxon>
        <taxon>Pseudomonadati</taxon>
        <taxon>Pseudomonadota</taxon>
        <taxon>Gammaproteobacteria</taxon>
        <taxon>Pseudomonadales</taxon>
        <taxon>Pseudomonadaceae</taxon>
        <taxon>Pseudomonas</taxon>
    </lineage>
</organism>
<evidence type="ECO:0000256" key="4">
    <source>
        <dbReference type="ARBA" id="ARBA00022840"/>
    </source>
</evidence>
<keyword evidence="5 7" id="KW-1133">Transmembrane helix</keyword>
<dbReference type="PROSITE" id="PS50893">
    <property type="entry name" value="ABC_TRANSPORTER_2"/>
    <property type="match status" value="1"/>
</dbReference>
<evidence type="ECO:0000256" key="5">
    <source>
        <dbReference type="ARBA" id="ARBA00022989"/>
    </source>
</evidence>
<evidence type="ECO:0000256" key="3">
    <source>
        <dbReference type="ARBA" id="ARBA00022741"/>
    </source>
</evidence>
<dbReference type="GO" id="GO:0005886">
    <property type="term" value="C:plasma membrane"/>
    <property type="evidence" value="ECO:0007669"/>
    <property type="project" value="UniProtKB-SubCell"/>
</dbReference>
<dbReference type="SUPFAM" id="SSF90123">
    <property type="entry name" value="ABC transporter transmembrane region"/>
    <property type="match status" value="1"/>
</dbReference>
<evidence type="ECO:0000259" key="8">
    <source>
        <dbReference type="PROSITE" id="PS50893"/>
    </source>
</evidence>
<feature type="transmembrane region" description="Helical" evidence="7">
    <location>
        <begin position="275"/>
        <end position="296"/>
    </location>
</feature>
<dbReference type="InterPro" id="IPR003439">
    <property type="entry name" value="ABC_transporter-like_ATP-bd"/>
</dbReference>
<dbReference type="PROSITE" id="PS50929">
    <property type="entry name" value="ABC_TM1F"/>
    <property type="match status" value="1"/>
</dbReference>